<keyword evidence="1" id="KW-0479">Metal-binding</keyword>
<dbReference type="EMBL" id="JAMQOQ010000004">
    <property type="protein sequence ID" value="MDS0295495.1"/>
    <property type="molecule type" value="Genomic_DNA"/>
</dbReference>
<dbReference type="InterPro" id="IPR051610">
    <property type="entry name" value="GPI/OXD"/>
</dbReference>
<dbReference type="RefSeq" id="WP_310929416.1">
    <property type="nucleotide sequence ID" value="NZ_JAMQOQ010000004.1"/>
</dbReference>
<evidence type="ECO:0000256" key="2">
    <source>
        <dbReference type="SAM" id="MobiDB-lite"/>
    </source>
</evidence>
<gene>
    <name evidence="4" type="ORF">NDI79_15085</name>
</gene>
<dbReference type="Pfam" id="PF07883">
    <property type="entry name" value="Cupin_2"/>
    <property type="match status" value="1"/>
</dbReference>
<dbReference type="SMART" id="SM00835">
    <property type="entry name" value="Cupin_1"/>
    <property type="match status" value="1"/>
</dbReference>
<name>A0ABU2G3W9_9EURY</name>
<proteinExistence type="predicted"/>
<dbReference type="Proteomes" id="UP001254813">
    <property type="component" value="Unassembled WGS sequence"/>
</dbReference>
<dbReference type="InterPro" id="IPR011051">
    <property type="entry name" value="RmlC_Cupin_sf"/>
</dbReference>
<dbReference type="InterPro" id="IPR014710">
    <property type="entry name" value="RmlC-like_jellyroll"/>
</dbReference>
<reference evidence="4 5" key="1">
    <citation type="submission" date="2022-06" db="EMBL/GenBank/DDBJ databases">
        <title>Halogeometricum sp. a new haloarchaeum isolate from saline soil.</title>
        <authorList>
            <person name="Strakova D."/>
            <person name="Galisteo C."/>
            <person name="Sanchez-Porro C."/>
            <person name="Ventosa A."/>
        </authorList>
    </citation>
    <scope>NUCLEOTIDE SEQUENCE [LARGE SCALE GENOMIC DNA]</scope>
    <source>
        <strain evidence="5">S3BR25-2</strain>
    </source>
</reference>
<comment type="caution">
    <text evidence="4">The sequence shown here is derived from an EMBL/GenBank/DDBJ whole genome shotgun (WGS) entry which is preliminary data.</text>
</comment>
<sequence>MTESPYFVEPDSVETLSMDWGALKWMSTPEVTGGDRFSAGVVKLEPGKGHERHTHPDSDEILYVIRGEGEQEVADESREIAAGDVVYVPEGVEHGTVNTGWEPMTLLAVYAPPGPESELREDPDCTVVPAGEVPAERETEDATE</sequence>
<evidence type="ECO:0000256" key="1">
    <source>
        <dbReference type="ARBA" id="ARBA00022723"/>
    </source>
</evidence>
<protein>
    <submittedName>
        <fullName evidence="4">Cupin domain-containing protein</fullName>
    </submittedName>
</protein>
<keyword evidence="5" id="KW-1185">Reference proteome</keyword>
<dbReference type="InterPro" id="IPR006045">
    <property type="entry name" value="Cupin_1"/>
</dbReference>
<dbReference type="InterPro" id="IPR013096">
    <property type="entry name" value="Cupin_2"/>
</dbReference>
<evidence type="ECO:0000313" key="4">
    <source>
        <dbReference type="EMBL" id="MDS0295495.1"/>
    </source>
</evidence>
<dbReference type="PANTHER" id="PTHR35848">
    <property type="entry name" value="OXALATE-BINDING PROTEIN"/>
    <property type="match status" value="1"/>
</dbReference>
<evidence type="ECO:0000313" key="5">
    <source>
        <dbReference type="Proteomes" id="UP001254813"/>
    </source>
</evidence>
<dbReference type="Gene3D" id="2.60.120.10">
    <property type="entry name" value="Jelly Rolls"/>
    <property type="match status" value="1"/>
</dbReference>
<evidence type="ECO:0000259" key="3">
    <source>
        <dbReference type="SMART" id="SM00835"/>
    </source>
</evidence>
<feature type="domain" description="Cupin type-1" evidence="3">
    <location>
        <begin position="27"/>
        <end position="120"/>
    </location>
</feature>
<feature type="region of interest" description="Disordered" evidence="2">
    <location>
        <begin position="112"/>
        <end position="144"/>
    </location>
</feature>
<organism evidence="4 5">
    <name type="scientific">Halogeometricum luteum</name>
    <dbReference type="NCBI Taxonomy" id="2950537"/>
    <lineage>
        <taxon>Archaea</taxon>
        <taxon>Methanobacteriati</taxon>
        <taxon>Methanobacteriota</taxon>
        <taxon>Stenosarchaea group</taxon>
        <taxon>Halobacteria</taxon>
        <taxon>Halobacteriales</taxon>
        <taxon>Haloferacaceae</taxon>
        <taxon>Halogeometricum</taxon>
    </lineage>
</organism>
<accession>A0ABU2G3W9</accession>
<dbReference type="SUPFAM" id="SSF51182">
    <property type="entry name" value="RmlC-like cupins"/>
    <property type="match status" value="1"/>
</dbReference>
<dbReference type="PANTHER" id="PTHR35848:SF6">
    <property type="entry name" value="CUPIN TYPE-2 DOMAIN-CONTAINING PROTEIN"/>
    <property type="match status" value="1"/>
</dbReference>